<reference evidence="1" key="1">
    <citation type="journal article" date="2014" name="Front. Microbiol.">
        <title>High frequency of phylogenetically diverse reductive dehalogenase-homologous genes in deep subseafloor sedimentary metagenomes.</title>
        <authorList>
            <person name="Kawai M."/>
            <person name="Futagami T."/>
            <person name="Toyoda A."/>
            <person name="Takaki Y."/>
            <person name="Nishi S."/>
            <person name="Hori S."/>
            <person name="Arai W."/>
            <person name="Tsubouchi T."/>
            <person name="Morono Y."/>
            <person name="Uchiyama I."/>
            <person name="Ito T."/>
            <person name="Fujiyama A."/>
            <person name="Inagaki F."/>
            <person name="Takami H."/>
        </authorList>
    </citation>
    <scope>NUCLEOTIDE SEQUENCE</scope>
    <source>
        <strain evidence="1">Expedition CK06-06</strain>
    </source>
</reference>
<evidence type="ECO:0000313" key="1">
    <source>
        <dbReference type="EMBL" id="GAG50947.1"/>
    </source>
</evidence>
<gene>
    <name evidence="1" type="ORF">S01H1_77432</name>
</gene>
<protein>
    <submittedName>
        <fullName evidence="1">Uncharacterized protein</fullName>
    </submittedName>
</protein>
<sequence>MPKLTPDQIRILKNISHPEIRRKYTLYYQLPQKVQDILSATETADKIREIILKRYGLSREQLWIGSYITG</sequence>
<accession>X0YWJ7</accession>
<proteinExistence type="predicted"/>
<feature type="non-terminal residue" evidence="1">
    <location>
        <position position="70"/>
    </location>
</feature>
<organism evidence="1">
    <name type="scientific">marine sediment metagenome</name>
    <dbReference type="NCBI Taxonomy" id="412755"/>
    <lineage>
        <taxon>unclassified sequences</taxon>
        <taxon>metagenomes</taxon>
        <taxon>ecological metagenomes</taxon>
    </lineage>
</organism>
<dbReference type="AlphaFoldDB" id="X0YWJ7"/>
<name>X0YWJ7_9ZZZZ</name>
<comment type="caution">
    <text evidence="1">The sequence shown here is derived from an EMBL/GenBank/DDBJ whole genome shotgun (WGS) entry which is preliminary data.</text>
</comment>
<dbReference type="EMBL" id="BARS01052037">
    <property type="protein sequence ID" value="GAG50947.1"/>
    <property type="molecule type" value="Genomic_DNA"/>
</dbReference>